<keyword evidence="4" id="KW-0732">Signal</keyword>
<dbReference type="AlphaFoldDB" id="A0A0L6JWV5"/>
<dbReference type="PANTHER" id="PTHR43695">
    <property type="entry name" value="PUTATIVE (AFU_ORTHOLOGUE AFUA_2G17250)-RELATED"/>
    <property type="match status" value="1"/>
</dbReference>
<dbReference type="OrthoDB" id="9807041at2"/>
<dbReference type="Gene3D" id="2.60.120.430">
    <property type="entry name" value="Galactose-binding lectin"/>
    <property type="match status" value="1"/>
</dbReference>
<dbReference type="InterPro" id="IPR036439">
    <property type="entry name" value="Dockerin_dom_sf"/>
</dbReference>
<organism evidence="6 7">
    <name type="scientific">Pseudobacteroides cellulosolvens ATCC 35603 = DSM 2933</name>
    <dbReference type="NCBI Taxonomy" id="398512"/>
    <lineage>
        <taxon>Bacteria</taxon>
        <taxon>Bacillati</taxon>
        <taxon>Bacillota</taxon>
        <taxon>Clostridia</taxon>
        <taxon>Eubacteriales</taxon>
        <taxon>Oscillospiraceae</taxon>
        <taxon>Pseudobacteroides</taxon>
    </lineage>
</organism>
<dbReference type="Proteomes" id="UP000036923">
    <property type="component" value="Unassembled WGS sequence"/>
</dbReference>
<feature type="signal peptide" evidence="4">
    <location>
        <begin position="1"/>
        <end position="30"/>
    </location>
</feature>
<evidence type="ECO:0000256" key="3">
    <source>
        <dbReference type="SAM" id="MobiDB-lite"/>
    </source>
</evidence>
<proteinExistence type="inferred from homology"/>
<keyword evidence="7" id="KW-1185">Reference proteome</keyword>
<feature type="compositionally biased region" description="Polar residues" evidence="3">
    <location>
        <begin position="385"/>
        <end position="411"/>
    </location>
</feature>
<feature type="chain" id="PRO_5005566546" description="Dockerin domain-containing protein" evidence="4">
    <location>
        <begin position="31"/>
        <end position="473"/>
    </location>
</feature>
<dbReference type="InterPro" id="IPR036514">
    <property type="entry name" value="SGNH_hydro_sf"/>
</dbReference>
<evidence type="ECO:0000259" key="5">
    <source>
        <dbReference type="PROSITE" id="PS51766"/>
    </source>
</evidence>
<name>A0A0L6JWV5_9FIRM</name>
<evidence type="ECO:0000256" key="1">
    <source>
        <dbReference type="ARBA" id="ARBA00008668"/>
    </source>
</evidence>
<dbReference type="SUPFAM" id="SSF52266">
    <property type="entry name" value="SGNH hydrolase"/>
    <property type="match status" value="1"/>
</dbReference>
<evidence type="ECO:0000256" key="2">
    <source>
        <dbReference type="ARBA" id="ARBA00022801"/>
    </source>
</evidence>
<dbReference type="PATRIC" id="fig|398512.5.peg.5896"/>
<dbReference type="Gene3D" id="2.60.40.4130">
    <property type="match status" value="1"/>
</dbReference>
<evidence type="ECO:0000313" key="7">
    <source>
        <dbReference type="Proteomes" id="UP000036923"/>
    </source>
</evidence>
<dbReference type="eggNOG" id="COG2755">
    <property type="taxonomic scope" value="Bacteria"/>
</dbReference>
<dbReference type="Pfam" id="PF21254">
    <property type="entry name" value="AGA-YXIM_GBD"/>
    <property type="match status" value="1"/>
</dbReference>
<dbReference type="CDD" id="cd01821">
    <property type="entry name" value="Rhamnogalacturan_acetylesterase_like"/>
    <property type="match status" value="1"/>
</dbReference>
<evidence type="ECO:0000313" key="6">
    <source>
        <dbReference type="EMBL" id="KNY30341.1"/>
    </source>
</evidence>
<feature type="domain" description="Dockerin" evidence="5">
    <location>
        <begin position="413"/>
        <end position="473"/>
    </location>
</feature>
<dbReference type="PROSITE" id="PS00018">
    <property type="entry name" value="EF_HAND_1"/>
    <property type="match status" value="2"/>
</dbReference>
<dbReference type="STRING" id="398512.Bccel_5621"/>
<dbReference type="SUPFAM" id="SSF49785">
    <property type="entry name" value="Galactose-binding domain-like"/>
    <property type="match status" value="1"/>
</dbReference>
<accession>A0A0L6JWV5</accession>
<dbReference type="Pfam" id="PF00404">
    <property type="entry name" value="Dockerin_1"/>
    <property type="match status" value="1"/>
</dbReference>
<dbReference type="PANTHER" id="PTHR43695:SF1">
    <property type="entry name" value="RHAMNOGALACTURONAN ACETYLESTERASE"/>
    <property type="match status" value="1"/>
</dbReference>
<dbReference type="GO" id="GO:0004553">
    <property type="term" value="F:hydrolase activity, hydrolyzing O-glycosyl compounds"/>
    <property type="evidence" value="ECO:0007669"/>
    <property type="project" value="InterPro"/>
</dbReference>
<dbReference type="InterPro" id="IPR016134">
    <property type="entry name" value="Dockerin_dom"/>
</dbReference>
<comment type="caution">
    <text evidence="6">The sequence shown here is derived from an EMBL/GenBank/DDBJ whole genome shotgun (WGS) entry which is preliminary data.</text>
</comment>
<comment type="similarity">
    <text evidence="1">Belongs to the 'GDSL' lipolytic enzyme family.</text>
</comment>
<sequence length="473" mass="50678" precursor="true">MHKWKKFSVTMSAIAAFTAMSFNISGTSFSATTDYKFDFGGGGVQSGYIGTSASTAYSKSLGYGFNTPANMKNVTASGTGAASDAVQFLTYGTKSTNTFNVDLSNGLYEVKVTLGNTSRASVAAEGVFQIINMTGNNAVDKFQIPITDGQLNLLITEGKAGTAFTLSALEIKKLSDNPATNRTIYIGGDSTVCNYYPLDTSVQAGWGQMLPKYVSTDHFQIRNMASGGQIARGFRDDGQFEAIMKYLKPGDYFIIQLGINDTNAKNNTTEAQFKEIMRDMVVKAKATGATVVLSTPQGRATDFNVSNVHTAVGRWYRASTMALAKEENVQLLDLNVLSSTYFTSIGPDATLALYMSGDTLHPNRAGATQLARIVYESLKLPIGSPTPTNTSTKAPTNTPLLTKAPSNTPTSTAKTLVEDINGDRVVNMADVIMLARNFNAQVTDSTRSCDLNSDGVINMSDVIKVALKFNTSM</sequence>
<keyword evidence="2" id="KW-0378">Hydrolase</keyword>
<dbReference type="InterPro" id="IPR049033">
    <property type="entry name" value="AGA-YXIM_GBD"/>
</dbReference>
<dbReference type="SUPFAM" id="SSF63446">
    <property type="entry name" value="Type I dockerin domain"/>
    <property type="match status" value="1"/>
</dbReference>
<dbReference type="Pfam" id="PF13472">
    <property type="entry name" value="Lipase_GDSL_2"/>
    <property type="match status" value="1"/>
</dbReference>
<dbReference type="InterPro" id="IPR013830">
    <property type="entry name" value="SGNH_hydro"/>
</dbReference>
<evidence type="ECO:0000256" key="4">
    <source>
        <dbReference type="SAM" id="SignalP"/>
    </source>
</evidence>
<feature type="region of interest" description="Disordered" evidence="3">
    <location>
        <begin position="384"/>
        <end position="411"/>
    </location>
</feature>
<dbReference type="InterPro" id="IPR018247">
    <property type="entry name" value="EF_Hand_1_Ca_BS"/>
</dbReference>
<dbReference type="Gene3D" id="3.40.50.1110">
    <property type="entry name" value="SGNH hydrolase"/>
    <property type="match status" value="1"/>
</dbReference>
<reference evidence="7" key="1">
    <citation type="submission" date="2015-07" db="EMBL/GenBank/DDBJ databases">
        <title>Near-Complete Genome Sequence of the Cellulolytic Bacterium Bacteroides (Pseudobacteroides) cellulosolvens ATCC 35603.</title>
        <authorList>
            <person name="Dassa B."/>
            <person name="Utturkar S.M."/>
            <person name="Klingeman D.M."/>
            <person name="Hurt R.A."/>
            <person name="Keller M."/>
            <person name="Xu J."/>
            <person name="Reddy Y.H.K."/>
            <person name="Borovok I."/>
            <person name="Grinberg I.R."/>
            <person name="Lamed R."/>
            <person name="Zhivin O."/>
            <person name="Bayer E.A."/>
            <person name="Brown S.D."/>
        </authorList>
    </citation>
    <scope>NUCLEOTIDE SEQUENCE [LARGE SCALE GENOMIC DNA]</scope>
    <source>
        <strain evidence="7">DSM 2933</strain>
    </source>
</reference>
<protein>
    <recommendedName>
        <fullName evidence="5">Dockerin domain-containing protein</fullName>
    </recommendedName>
</protein>
<dbReference type="EMBL" id="LGTC01000001">
    <property type="protein sequence ID" value="KNY30341.1"/>
    <property type="molecule type" value="Genomic_DNA"/>
</dbReference>
<dbReference type="CDD" id="cd14254">
    <property type="entry name" value="Dockerin_II"/>
    <property type="match status" value="1"/>
</dbReference>
<dbReference type="InterPro" id="IPR008979">
    <property type="entry name" value="Galactose-bd-like_sf"/>
</dbReference>
<dbReference type="GO" id="GO:0000272">
    <property type="term" value="P:polysaccharide catabolic process"/>
    <property type="evidence" value="ECO:0007669"/>
    <property type="project" value="InterPro"/>
</dbReference>
<dbReference type="InterPro" id="IPR037459">
    <property type="entry name" value="RhgT-like"/>
</dbReference>
<gene>
    <name evidence="6" type="ORF">Bccel_5621</name>
</gene>
<dbReference type="eggNOG" id="COG3401">
    <property type="taxonomic scope" value="Bacteria"/>
</dbReference>
<dbReference type="RefSeq" id="WP_081926853.1">
    <property type="nucleotide sequence ID" value="NZ_JQKC01000010.1"/>
</dbReference>
<dbReference type="PROSITE" id="PS51766">
    <property type="entry name" value="DOCKERIN"/>
    <property type="match status" value="1"/>
</dbReference>
<dbReference type="InterPro" id="IPR002105">
    <property type="entry name" value="Dockerin_1_rpt"/>
</dbReference>